<proteinExistence type="predicted"/>
<dbReference type="InterPro" id="IPR027417">
    <property type="entry name" value="P-loop_NTPase"/>
</dbReference>
<name>A0AAE1CG28_9PEZI</name>
<evidence type="ECO:0000313" key="3">
    <source>
        <dbReference type="EMBL" id="KAK3693009.1"/>
    </source>
</evidence>
<sequence length="585" mass="66520">MDPVSAVGLNGASEDLAQLEESGDALQTATNLIIAQGPPLFTRQAIPPEDLGFVRLAEAGVQIIRKITSLLDEIWGASDKKRWKTLRRTSKTVWKQGTIDQLNTQLAHVRSNLQLHTVILIKTKLDKEPVRTEDMLQTLDDNAKSLLPAFFHNFDELKDQGRIIIKNQVHGEALALARHEGLLNALDAIGIGSAFVDRAISESERKLTKDEIADIKKYVEQAMLLLLWFPTMADREETIHQAYHRTYEWIYSDHQVSQKPWDNLNKFLREDSGAYWITGKAGSGKSTLMKYVVRHHRTTALLKQWSGEGELVTAAHYFYYKGSRLQKSELEMLRSLLHQILSKRKDLLEVAFPEQYKIMFNGGGGGRGDMSEPQIQELKRALNNIITGSSSTCFFLAVDGLDEYDGGNKDMAFLAETFNDLSAYPNVKTSISSRPWVVFEENFVGCPRLRLHELTRPDITRYVHDVIGAHPRSVMLMSRHSSKVRDLMTEIVDAFAGVFLCVYLVVPSLFEGLTNHDSLDDLRARFREFPVELEQLYHHMWDRIPPQYRVQASRLLQLIEIGTAESSKISLMGLSPRGRRHRIRP</sequence>
<protein>
    <recommendedName>
        <fullName evidence="2">Nephrocystin 3-like N-terminal domain-containing protein</fullName>
    </recommendedName>
</protein>
<dbReference type="Pfam" id="PF24883">
    <property type="entry name" value="NPHP3_N"/>
    <property type="match status" value="1"/>
</dbReference>
<dbReference type="Gene3D" id="3.40.50.300">
    <property type="entry name" value="P-loop containing nucleotide triphosphate hydrolases"/>
    <property type="match status" value="1"/>
</dbReference>
<dbReference type="PANTHER" id="PTHR10039:SF5">
    <property type="entry name" value="NACHT DOMAIN-CONTAINING PROTEIN"/>
    <property type="match status" value="1"/>
</dbReference>
<dbReference type="PANTHER" id="PTHR10039">
    <property type="entry name" value="AMELOGENIN"/>
    <property type="match status" value="1"/>
</dbReference>
<reference evidence="3" key="1">
    <citation type="journal article" date="2023" name="Mol. Phylogenet. Evol.">
        <title>Genome-scale phylogeny and comparative genomics of the fungal order Sordariales.</title>
        <authorList>
            <person name="Hensen N."/>
            <person name="Bonometti L."/>
            <person name="Westerberg I."/>
            <person name="Brannstrom I.O."/>
            <person name="Guillou S."/>
            <person name="Cros-Aarteil S."/>
            <person name="Calhoun S."/>
            <person name="Haridas S."/>
            <person name="Kuo A."/>
            <person name="Mondo S."/>
            <person name="Pangilinan J."/>
            <person name="Riley R."/>
            <person name="LaButti K."/>
            <person name="Andreopoulos B."/>
            <person name="Lipzen A."/>
            <person name="Chen C."/>
            <person name="Yan M."/>
            <person name="Daum C."/>
            <person name="Ng V."/>
            <person name="Clum A."/>
            <person name="Steindorff A."/>
            <person name="Ohm R.A."/>
            <person name="Martin F."/>
            <person name="Silar P."/>
            <person name="Natvig D.O."/>
            <person name="Lalanne C."/>
            <person name="Gautier V."/>
            <person name="Ament-Velasquez S.L."/>
            <person name="Kruys A."/>
            <person name="Hutchinson M.I."/>
            <person name="Powell A.J."/>
            <person name="Barry K."/>
            <person name="Miller A.N."/>
            <person name="Grigoriev I.V."/>
            <person name="Debuchy R."/>
            <person name="Gladieux P."/>
            <person name="Hiltunen Thoren M."/>
            <person name="Johannesson H."/>
        </authorList>
    </citation>
    <scope>NUCLEOTIDE SEQUENCE</scope>
    <source>
        <strain evidence="3">CBS 314.62</strain>
    </source>
</reference>
<evidence type="ECO:0000256" key="1">
    <source>
        <dbReference type="ARBA" id="ARBA00022737"/>
    </source>
</evidence>
<dbReference type="Proteomes" id="UP001270362">
    <property type="component" value="Unassembled WGS sequence"/>
</dbReference>
<dbReference type="InterPro" id="IPR056884">
    <property type="entry name" value="NPHP3-like_N"/>
</dbReference>
<dbReference type="AlphaFoldDB" id="A0AAE1CG28"/>
<feature type="domain" description="Nephrocystin 3-like N-terminal" evidence="2">
    <location>
        <begin position="246"/>
        <end position="434"/>
    </location>
</feature>
<dbReference type="EMBL" id="JAULSO010000001">
    <property type="protein sequence ID" value="KAK3693009.1"/>
    <property type="molecule type" value="Genomic_DNA"/>
</dbReference>
<gene>
    <name evidence="3" type="ORF">B0T22DRAFT_475859</name>
</gene>
<evidence type="ECO:0000313" key="4">
    <source>
        <dbReference type="Proteomes" id="UP001270362"/>
    </source>
</evidence>
<accession>A0AAE1CG28</accession>
<keyword evidence="1" id="KW-0677">Repeat</keyword>
<organism evidence="3 4">
    <name type="scientific">Podospora appendiculata</name>
    <dbReference type="NCBI Taxonomy" id="314037"/>
    <lineage>
        <taxon>Eukaryota</taxon>
        <taxon>Fungi</taxon>
        <taxon>Dikarya</taxon>
        <taxon>Ascomycota</taxon>
        <taxon>Pezizomycotina</taxon>
        <taxon>Sordariomycetes</taxon>
        <taxon>Sordariomycetidae</taxon>
        <taxon>Sordariales</taxon>
        <taxon>Podosporaceae</taxon>
        <taxon>Podospora</taxon>
    </lineage>
</organism>
<dbReference type="InterPro" id="IPR028417">
    <property type="entry name" value="CAP_CS_C"/>
</dbReference>
<reference evidence="3" key="2">
    <citation type="submission" date="2023-06" db="EMBL/GenBank/DDBJ databases">
        <authorList>
            <consortium name="Lawrence Berkeley National Laboratory"/>
            <person name="Haridas S."/>
            <person name="Hensen N."/>
            <person name="Bonometti L."/>
            <person name="Westerberg I."/>
            <person name="Brannstrom I.O."/>
            <person name="Guillou S."/>
            <person name="Cros-Aarteil S."/>
            <person name="Calhoun S."/>
            <person name="Kuo A."/>
            <person name="Mondo S."/>
            <person name="Pangilinan J."/>
            <person name="Riley R."/>
            <person name="Labutti K."/>
            <person name="Andreopoulos B."/>
            <person name="Lipzen A."/>
            <person name="Chen C."/>
            <person name="Yanf M."/>
            <person name="Daum C."/>
            <person name="Ng V."/>
            <person name="Clum A."/>
            <person name="Steindorff A."/>
            <person name="Ohm R."/>
            <person name="Martin F."/>
            <person name="Silar P."/>
            <person name="Natvig D."/>
            <person name="Lalanne C."/>
            <person name="Gautier V."/>
            <person name="Ament-Velasquez S.L."/>
            <person name="Kruys A."/>
            <person name="Hutchinson M.I."/>
            <person name="Powell A.J."/>
            <person name="Barry K."/>
            <person name="Miller A.N."/>
            <person name="Grigoriev I.V."/>
            <person name="Debuchy R."/>
            <person name="Gladieux P."/>
            <person name="Thoren M.H."/>
            <person name="Johannesson H."/>
        </authorList>
    </citation>
    <scope>NUCLEOTIDE SEQUENCE</scope>
    <source>
        <strain evidence="3">CBS 314.62</strain>
    </source>
</reference>
<keyword evidence="4" id="KW-1185">Reference proteome</keyword>
<evidence type="ECO:0000259" key="2">
    <source>
        <dbReference type="Pfam" id="PF24883"/>
    </source>
</evidence>
<dbReference type="SUPFAM" id="SSF52540">
    <property type="entry name" value="P-loop containing nucleoside triphosphate hydrolases"/>
    <property type="match status" value="1"/>
</dbReference>
<comment type="caution">
    <text evidence="3">The sequence shown here is derived from an EMBL/GenBank/DDBJ whole genome shotgun (WGS) entry which is preliminary data.</text>
</comment>
<dbReference type="PROSITE" id="PS01089">
    <property type="entry name" value="CAP_2"/>
    <property type="match status" value="1"/>
</dbReference>